<dbReference type="RefSeq" id="WP_265270143.1">
    <property type="nucleotide sequence ID" value="NZ_JANFAV010000014.1"/>
</dbReference>
<name>A0AA41ZBG9_9SPHN</name>
<feature type="transmembrane region" description="Helical" evidence="5">
    <location>
        <begin position="212"/>
        <end position="230"/>
    </location>
</feature>
<feature type="transmembrane region" description="Helical" evidence="5">
    <location>
        <begin position="436"/>
        <end position="455"/>
    </location>
</feature>
<keyword evidence="7" id="KW-0436">Ligase</keyword>
<dbReference type="InterPro" id="IPR007016">
    <property type="entry name" value="O-antigen_ligase-rel_domated"/>
</dbReference>
<evidence type="ECO:0000256" key="2">
    <source>
        <dbReference type="ARBA" id="ARBA00022692"/>
    </source>
</evidence>
<evidence type="ECO:0000256" key="1">
    <source>
        <dbReference type="ARBA" id="ARBA00004141"/>
    </source>
</evidence>
<dbReference type="Pfam" id="PF04932">
    <property type="entry name" value="Wzy_C"/>
    <property type="match status" value="1"/>
</dbReference>
<feature type="transmembrane region" description="Helical" evidence="5">
    <location>
        <begin position="59"/>
        <end position="77"/>
    </location>
</feature>
<feature type="transmembrane region" description="Helical" evidence="5">
    <location>
        <begin position="467"/>
        <end position="487"/>
    </location>
</feature>
<proteinExistence type="predicted"/>
<evidence type="ECO:0000256" key="5">
    <source>
        <dbReference type="SAM" id="Phobius"/>
    </source>
</evidence>
<dbReference type="InterPro" id="IPR051533">
    <property type="entry name" value="WaaL-like"/>
</dbReference>
<feature type="transmembrane region" description="Helical" evidence="5">
    <location>
        <begin position="112"/>
        <end position="136"/>
    </location>
</feature>
<keyword evidence="3 5" id="KW-1133">Transmembrane helix</keyword>
<feature type="transmembrane region" description="Helical" evidence="5">
    <location>
        <begin position="36"/>
        <end position="53"/>
    </location>
</feature>
<feature type="transmembrane region" description="Helical" evidence="5">
    <location>
        <begin position="89"/>
        <end position="106"/>
    </location>
</feature>
<keyword evidence="8" id="KW-1185">Reference proteome</keyword>
<evidence type="ECO:0000256" key="3">
    <source>
        <dbReference type="ARBA" id="ARBA00022989"/>
    </source>
</evidence>
<evidence type="ECO:0000259" key="6">
    <source>
        <dbReference type="Pfam" id="PF04932"/>
    </source>
</evidence>
<evidence type="ECO:0000313" key="8">
    <source>
        <dbReference type="Proteomes" id="UP001165565"/>
    </source>
</evidence>
<feature type="transmembrane region" description="Helical" evidence="5">
    <location>
        <begin position="299"/>
        <end position="316"/>
    </location>
</feature>
<feature type="transmembrane region" description="Helical" evidence="5">
    <location>
        <begin position="182"/>
        <end position="200"/>
    </location>
</feature>
<organism evidence="7 8">
    <name type="scientific">Sphingomonas lycopersici</name>
    <dbReference type="NCBI Taxonomy" id="2951807"/>
    <lineage>
        <taxon>Bacteria</taxon>
        <taxon>Pseudomonadati</taxon>
        <taxon>Pseudomonadota</taxon>
        <taxon>Alphaproteobacteria</taxon>
        <taxon>Sphingomonadales</taxon>
        <taxon>Sphingomonadaceae</taxon>
        <taxon>Sphingomonas</taxon>
    </lineage>
</organism>
<comment type="caution">
    <text evidence="7">The sequence shown here is derived from an EMBL/GenBank/DDBJ whole genome shotgun (WGS) entry which is preliminary data.</text>
</comment>
<evidence type="ECO:0000313" key="7">
    <source>
        <dbReference type="EMBL" id="MCW6536564.1"/>
    </source>
</evidence>
<protein>
    <submittedName>
        <fullName evidence="7">O-antigen ligase family protein</fullName>
    </submittedName>
</protein>
<reference evidence="7" key="1">
    <citation type="submission" date="2022-06" db="EMBL/GenBank/DDBJ databases">
        <title>Sphingomonas sp. nov. isolated from rhizosphere soil of tomato.</title>
        <authorList>
            <person name="Dong H."/>
            <person name="Gao R."/>
        </authorList>
    </citation>
    <scope>NUCLEOTIDE SEQUENCE</scope>
    <source>
        <strain evidence="7">MMSM24</strain>
    </source>
</reference>
<feature type="transmembrane region" description="Helical" evidence="5">
    <location>
        <begin position="322"/>
        <end position="340"/>
    </location>
</feature>
<feature type="domain" description="O-antigen ligase-related" evidence="6">
    <location>
        <begin position="309"/>
        <end position="445"/>
    </location>
</feature>
<dbReference type="GO" id="GO:0016874">
    <property type="term" value="F:ligase activity"/>
    <property type="evidence" value="ECO:0007669"/>
    <property type="project" value="UniProtKB-KW"/>
</dbReference>
<dbReference type="AlphaFoldDB" id="A0AA41ZBG9"/>
<dbReference type="GO" id="GO:0016020">
    <property type="term" value="C:membrane"/>
    <property type="evidence" value="ECO:0007669"/>
    <property type="project" value="UniProtKB-SubCell"/>
</dbReference>
<feature type="transmembrane region" description="Helical" evidence="5">
    <location>
        <begin position="352"/>
        <end position="373"/>
    </location>
</feature>
<evidence type="ECO:0000256" key="4">
    <source>
        <dbReference type="ARBA" id="ARBA00023136"/>
    </source>
</evidence>
<dbReference type="Proteomes" id="UP001165565">
    <property type="component" value="Unassembled WGS sequence"/>
</dbReference>
<dbReference type="EMBL" id="JANFAV010000014">
    <property type="protein sequence ID" value="MCW6536564.1"/>
    <property type="molecule type" value="Genomic_DNA"/>
</dbReference>
<sequence>MKIRGRFFRRRQRAIARPILGSYTSPGFWQRHRIKLLLLVSGYSWFVGMFFAITTTYFLVPLVAPLALLAGLVIWLLPDVGRAPTKLMSQLLFAFVAVLLCWPNYIGIDFPGLPWITLLRLVSLPLGVVLLVSLSISAQFRRELSETLAAVPVVPWLLGAFGALAFLTVFWSTDVGYSANKFSVAMFSWFAPFFAAVYAFRQPGRLVWLGRLLWGITLLVCALAVVEAQMQKVLWSGHLPPLLSIQDDTVTRILSGAIRSATGKYRTVATFSTPLGLAEYLGLAAPFVLHFALVAKRPITRVIAAATFPLMFYVVAQTDSRMGMINMFVAALLYLFFWSLRHRQTNPESPIGTALLVGYPVMAFGFLLSTFFVGKIRHLVWGDGSQQSSNDMRMEQLNVGIPKILNRPWGWGMGRAPETLALDSIDNFYLTVGLEYGLVGLVLFFGMIAAAIWAGVRRAIRFPEGELGMMVPLIISLINFLIVKTTLSQQDSHGLVFVMLGALVAACWRYDQQNKPAAD</sequence>
<comment type="subcellular location">
    <subcellularLocation>
        <location evidence="1">Membrane</location>
        <topology evidence="1">Multi-pass membrane protein</topology>
    </subcellularLocation>
</comment>
<dbReference type="PANTHER" id="PTHR37422:SF13">
    <property type="entry name" value="LIPOPOLYSACCHARIDE BIOSYNTHESIS PROTEIN PA4999-RELATED"/>
    <property type="match status" value="1"/>
</dbReference>
<dbReference type="PANTHER" id="PTHR37422">
    <property type="entry name" value="TEICHURONIC ACID BIOSYNTHESIS PROTEIN TUAE"/>
    <property type="match status" value="1"/>
</dbReference>
<feature type="transmembrane region" description="Helical" evidence="5">
    <location>
        <begin position="148"/>
        <end position="170"/>
    </location>
</feature>
<accession>A0AA41ZBG9</accession>
<gene>
    <name evidence="7" type="ORF">NEE01_17440</name>
</gene>
<keyword evidence="4 5" id="KW-0472">Membrane</keyword>
<feature type="transmembrane region" description="Helical" evidence="5">
    <location>
        <begin position="493"/>
        <end position="510"/>
    </location>
</feature>
<feature type="transmembrane region" description="Helical" evidence="5">
    <location>
        <begin position="275"/>
        <end position="294"/>
    </location>
</feature>
<keyword evidence="2 5" id="KW-0812">Transmembrane</keyword>